<dbReference type="GO" id="GO:0003676">
    <property type="term" value="F:nucleic acid binding"/>
    <property type="evidence" value="ECO:0007669"/>
    <property type="project" value="InterPro"/>
</dbReference>
<dbReference type="Gene3D" id="3.40.50.1110">
    <property type="entry name" value="SGNH hydrolase"/>
    <property type="match status" value="1"/>
</dbReference>
<keyword evidence="2 3" id="KW-0040">ANK repeat</keyword>
<evidence type="ECO:0000259" key="4">
    <source>
        <dbReference type="Pfam" id="PF00075"/>
    </source>
</evidence>
<dbReference type="EMBL" id="CACVKT020007064">
    <property type="protein sequence ID" value="CAC5405105.1"/>
    <property type="molecule type" value="Genomic_DNA"/>
</dbReference>
<evidence type="ECO:0000256" key="2">
    <source>
        <dbReference type="ARBA" id="ARBA00023043"/>
    </source>
</evidence>
<dbReference type="SUPFAM" id="SSF52266">
    <property type="entry name" value="SGNH hydrolase"/>
    <property type="match status" value="1"/>
</dbReference>
<protein>
    <recommendedName>
        <fullName evidence="4">RNase H type-1 domain-containing protein</fullName>
    </recommendedName>
</protein>
<evidence type="ECO:0000256" key="3">
    <source>
        <dbReference type="PROSITE-ProRule" id="PRU00023"/>
    </source>
</evidence>
<dbReference type="SUPFAM" id="SSF48403">
    <property type="entry name" value="Ankyrin repeat"/>
    <property type="match status" value="1"/>
</dbReference>
<feature type="domain" description="RNase H type-1" evidence="4">
    <location>
        <begin position="2"/>
        <end position="79"/>
    </location>
</feature>
<dbReference type="Proteomes" id="UP000507470">
    <property type="component" value="Unassembled WGS sequence"/>
</dbReference>
<dbReference type="GO" id="GO:0004523">
    <property type="term" value="F:RNA-DNA hybrid ribonuclease activity"/>
    <property type="evidence" value="ECO:0007669"/>
    <property type="project" value="InterPro"/>
</dbReference>
<dbReference type="Pfam" id="PF12796">
    <property type="entry name" value="Ank_2"/>
    <property type="match status" value="1"/>
</dbReference>
<evidence type="ECO:0000256" key="1">
    <source>
        <dbReference type="ARBA" id="ARBA00022737"/>
    </source>
</evidence>
<dbReference type="SUPFAM" id="SSF53098">
    <property type="entry name" value="Ribonuclease H-like"/>
    <property type="match status" value="1"/>
</dbReference>
<reference evidence="5 6" key="1">
    <citation type="submission" date="2020-06" db="EMBL/GenBank/DDBJ databases">
        <authorList>
            <person name="Li R."/>
            <person name="Bekaert M."/>
        </authorList>
    </citation>
    <scope>NUCLEOTIDE SEQUENCE [LARGE SCALE GENOMIC DNA]</scope>
    <source>
        <strain evidence="6">wild</strain>
    </source>
</reference>
<dbReference type="PANTHER" id="PTHR24171:SF8">
    <property type="entry name" value="BRCA1-ASSOCIATED RING DOMAIN PROTEIN 1"/>
    <property type="match status" value="1"/>
</dbReference>
<dbReference type="GO" id="GO:0031436">
    <property type="term" value="C:BRCA1-BARD1 complex"/>
    <property type="evidence" value="ECO:0007669"/>
    <property type="project" value="TreeGrafter"/>
</dbReference>
<keyword evidence="1" id="KW-0677">Repeat</keyword>
<gene>
    <name evidence="5" type="ORF">MCOR_38822</name>
</gene>
<dbReference type="Gene3D" id="1.25.40.20">
    <property type="entry name" value="Ankyrin repeat-containing domain"/>
    <property type="match status" value="1"/>
</dbReference>
<dbReference type="AlphaFoldDB" id="A0A6J8DAI7"/>
<dbReference type="GO" id="GO:0085020">
    <property type="term" value="P:protein K6-linked ubiquitination"/>
    <property type="evidence" value="ECO:0007669"/>
    <property type="project" value="TreeGrafter"/>
</dbReference>
<sequence>MDVYIDGACKNNGKPSAKASFGIFWEKNSTRNSSGLVPDTYKQTNNTGDLFAAVKCLQQVHQLSIVDVNIKTDSEYLRCEQLPNVEYDERKFERPKFPLFQQNNDKKNLFLIGSSTLKRMSARKMTTDNITTKVKTIRGGRIRDIEDCLIEYISEGKLNYVDVIAVHVGTNNVSDRDSVHTIINDHRNLIYTVKQSLPETQLIISSILPRPTDYKSNQIISVINQQLLRVEDNQVKILDNTSTKYLNETDCIHHLSRCPLDTILEIDDPDEELLSFINSFTEVLNHHAPLIKKRVKHVYQNEWINDEIKEGMKQRDYYHKKKDTYNYKFWRNKVKYLIENSKEKFYTDELLHAARDGDEDKLRRCLKGGANINTKQITTGWTALHSAAWFSYVGLIHVLIDNGIDRNIQNKEGYTALHLAAKAGSLNTVKVMLDKGCDPFVKTYVFGKKPRNMAYNEEIGKLLKASIVFFS</sequence>
<dbReference type="InterPro" id="IPR036397">
    <property type="entry name" value="RNaseH_sf"/>
</dbReference>
<dbReference type="InterPro" id="IPR036514">
    <property type="entry name" value="SGNH_hydro_sf"/>
</dbReference>
<dbReference type="PROSITE" id="PS50297">
    <property type="entry name" value="ANK_REP_REGION"/>
    <property type="match status" value="2"/>
</dbReference>
<dbReference type="PANTHER" id="PTHR24171">
    <property type="entry name" value="ANKYRIN REPEAT DOMAIN-CONTAINING PROTEIN 39-RELATED"/>
    <property type="match status" value="1"/>
</dbReference>
<evidence type="ECO:0000313" key="6">
    <source>
        <dbReference type="Proteomes" id="UP000507470"/>
    </source>
</evidence>
<feature type="repeat" description="ANK" evidence="3">
    <location>
        <begin position="379"/>
        <end position="411"/>
    </location>
</feature>
<accession>A0A6J8DAI7</accession>
<dbReference type="PROSITE" id="PS50088">
    <property type="entry name" value="ANK_REPEAT"/>
    <property type="match status" value="2"/>
</dbReference>
<dbReference type="InterPro" id="IPR012337">
    <property type="entry name" value="RNaseH-like_sf"/>
</dbReference>
<dbReference type="OrthoDB" id="407198at2759"/>
<evidence type="ECO:0000313" key="5">
    <source>
        <dbReference type="EMBL" id="CAC5405105.1"/>
    </source>
</evidence>
<dbReference type="Pfam" id="PF00075">
    <property type="entry name" value="RNase_H"/>
    <property type="match status" value="1"/>
</dbReference>
<dbReference type="InterPro" id="IPR036770">
    <property type="entry name" value="Ankyrin_rpt-contain_sf"/>
</dbReference>
<dbReference type="GO" id="GO:0004842">
    <property type="term" value="F:ubiquitin-protein transferase activity"/>
    <property type="evidence" value="ECO:0007669"/>
    <property type="project" value="TreeGrafter"/>
</dbReference>
<dbReference type="GO" id="GO:0070531">
    <property type="term" value="C:BRCA1-A complex"/>
    <property type="evidence" value="ECO:0007669"/>
    <property type="project" value="TreeGrafter"/>
</dbReference>
<feature type="repeat" description="ANK" evidence="3">
    <location>
        <begin position="412"/>
        <end position="444"/>
    </location>
</feature>
<dbReference type="SMART" id="SM00248">
    <property type="entry name" value="ANK"/>
    <property type="match status" value="3"/>
</dbReference>
<dbReference type="InterPro" id="IPR002156">
    <property type="entry name" value="RNaseH_domain"/>
</dbReference>
<dbReference type="Gene3D" id="3.30.420.10">
    <property type="entry name" value="Ribonuclease H-like superfamily/Ribonuclease H"/>
    <property type="match status" value="1"/>
</dbReference>
<proteinExistence type="predicted"/>
<dbReference type="InterPro" id="IPR002110">
    <property type="entry name" value="Ankyrin_rpt"/>
</dbReference>
<keyword evidence="6" id="KW-1185">Reference proteome</keyword>
<organism evidence="5 6">
    <name type="scientific">Mytilus coruscus</name>
    <name type="common">Sea mussel</name>
    <dbReference type="NCBI Taxonomy" id="42192"/>
    <lineage>
        <taxon>Eukaryota</taxon>
        <taxon>Metazoa</taxon>
        <taxon>Spiralia</taxon>
        <taxon>Lophotrochozoa</taxon>
        <taxon>Mollusca</taxon>
        <taxon>Bivalvia</taxon>
        <taxon>Autobranchia</taxon>
        <taxon>Pteriomorphia</taxon>
        <taxon>Mytilida</taxon>
        <taxon>Mytiloidea</taxon>
        <taxon>Mytilidae</taxon>
        <taxon>Mytilinae</taxon>
        <taxon>Mytilus</taxon>
    </lineage>
</organism>
<name>A0A6J8DAI7_MYTCO</name>